<comment type="caution">
    <text evidence="1">The sequence shown here is derived from an EMBL/GenBank/DDBJ whole genome shotgun (WGS) entry which is preliminary data.</text>
</comment>
<organism evidence="1 2">
    <name type="scientific">Nephila pilipes</name>
    <name type="common">Giant wood spider</name>
    <name type="synonym">Nephila maculata</name>
    <dbReference type="NCBI Taxonomy" id="299642"/>
    <lineage>
        <taxon>Eukaryota</taxon>
        <taxon>Metazoa</taxon>
        <taxon>Ecdysozoa</taxon>
        <taxon>Arthropoda</taxon>
        <taxon>Chelicerata</taxon>
        <taxon>Arachnida</taxon>
        <taxon>Araneae</taxon>
        <taxon>Araneomorphae</taxon>
        <taxon>Entelegynae</taxon>
        <taxon>Araneoidea</taxon>
        <taxon>Nephilidae</taxon>
        <taxon>Nephila</taxon>
    </lineage>
</organism>
<reference evidence="1" key="1">
    <citation type="submission" date="2020-08" db="EMBL/GenBank/DDBJ databases">
        <title>Multicomponent nature underlies the extraordinary mechanical properties of spider dragline silk.</title>
        <authorList>
            <person name="Kono N."/>
            <person name="Nakamura H."/>
            <person name="Mori M."/>
            <person name="Yoshida Y."/>
            <person name="Ohtoshi R."/>
            <person name="Malay A.D."/>
            <person name="Moran D.A.P."/>
            <person name="Tomita M."/>
            <person name="Numata K."/>
            <person name="Arakawa K."/>
        </authorList>
    </citation>
    <scope>NUCLEOTIDE SEQUENCE</scope>
</reference>
<dbReference type="AlphaFoldDB" id="A0A8X6I3N4"/>
<sequence length="311" mass="34571">MYEVRKMFNPFRYASRRDASYGGLIESESQFISCAHYSQKGKVNTATRVLYLLLLSLSHVTVPDAYRSRPAKIHTTLRTAVCGANVTRRSVMAGASARVSFDQDMLRLTSWLGNKWTRTRQIYYVIGECLCDILGSFPVSFKDKCHKTVYQCFRGTEKHYGTVNLAQVQLAVPASEIVLIQDESKSINLCDSSSVLVADVTPENVGWLGNNVIVLVSQPQEFVMVEQEVVVDSNIAQTWQVEDGTTACVASSSLAQFSVKENQEEEYEVSEEVSTTTVEDAKCWFRDSLITTAALSTLTTYVESNGSTKIG</sequence>
<evidence type="ECO:0000313" key="1">
    <source>
        <dbReference type="EMBL" id="GFS29465.1"/>
    </source>
</evidence>
<evidence type="ECO:0000313" key="2">
    <source>
        <dbReference type="Proteomes" id="UP000887013"/>
    </source>
</evidence>
<keyword evidence="2" id="KW-1185">Reference proteome</keyword>
<dbReference type="OrthoDB" id="6435579at2759"/>
<name>A0A8X6I3N4_NEPPI</name>
<protein>
    <submittedName>
        <fullName evidence="1">Uncharacterized protein</fullName>
    </submittedName>
</protein>
<dbReference type="Proteomes" id="UP000887013">
    <property type="component" value="Unassembled WGS sequence"/>
</dbReference>
<gene>
    <name evidence="1" type="primary">AVEN_208888_1</name>
    <name evidence="1" type="ORF">NPIL_205281</name>
</gene>
<proteinExistence type="predicted"/>
<dbReference type="EMBL" id="BMAW01041570">
    <property type="protein sequence ID" value="GFS29465.1"/>
    <property type="molecule type" value="Genomic_DNA"/>
</dbReference>
<accession>A0A8X6I3N4</accession>